<dbReference type="CDD" id="cd03230">
    <property type="entry name" value="ABC_DR_subfamily_A"/>
    <property type="match status" value="1"/>
</dbReference>
<dbReference type="InterPro" id="IPR003593">
    <property type="entry name" value="AAA+_ATPase"/>
</dbReference>
<evidence type="ECO:0000259" key="5">
    <source>
        <dbReference type="PROSITE" id="PS50893"/>
    </source>
</evidence>
<dbReference type="GO" id="GO:0016887">
    <property type="term" value="F:ATP hydrolysis activity"/>
    <property type="evidence" value="ECO:0007669"/>
    <property type="project" value="InterPro"/>
</dbReference>
<keyword evidence="2" id="KW-0813">Transport</keyword>
<gene>
    <name evidence="6" type="ORF">HY730_07960</name>
</gene>
<dbReference type="InterPro" id="IPR027417">
    <property type="entry name" value="P-loop_NTPase"/>
</dbReference>
<feature type="domain" description="ABC transporter" evidence="5">
    <location>
        <begin position="2"/>
        <end position="231"/>
    </location>
</feature>
<accession>A0A933GMF4</accession>
<reference evidence="6" key="1">
    <citation type="submission" date="2020-07" db="EMBL/GenBank/DDBJ databases">
        <title>Huge and variable diversity of episymbiotic CPR bacteria and DPANN archaea in groundwater ecosystems.</title>
        <authorList>
            <person name="He C.Y."/>
            <person name="Keren R."/>
            <person name="Whittaker M."/>
            <person name="Farag I.F."/>
            <person name="Doudna J."/>
            <person name="Cate J.H.D."/>
            <person name="Banfield J.F."/>
        </authorList>
    </citation>
    <scope>NUCLEOTIDE SEQUENCE</scope>
    <source>
        <strain evidence="6">NC_groundwater_1482_Ag_S-0.65um_47_24</strain>
    </source>
</reference>
<dbReference type="PANTHER" id="PTHR43335">
    <property type="entry name" value="ABC TRANSPORTER, ATP-BINDING PROTEIN"/>
    <property type="match status" value="1"/>
</dbReference>
<evidence type="ECO:0000256" key="1">
    <source>
        <dbReference type="ARBA" id="ARBA00005417"/>
    </source>
</evidence>
<evidence type="ECO:0000256" key="2">
    <source>
        <dbReference type="ARBA" id="ARBA00022448"/>
    </source>
</evidence>
<dbReference type="EMBL" id="JACQWF010000349">
    <property type="protein sequence ID" value="MBI4596292.1"/>
    <property type="molecule type" value="Genomic_DNA"/>
</dbReference>
<evidence type="ECO:0000313" key="6">
    <source>
        <dbReference type="EMBL" id="MBI4596292.1"/>
    </source>
</evidence>
<evidence type="ECO:0000256" key="4">
    <source>
        <dbReference type="ARBA" id="ARBA00022840"/>
    </source>
</evidence>
<keyword evidence="3" id="KW-0547">Nucleotide-binding</keyword>
<dbReference type="AlphaFoldDB" id="A0A933GMF4"/>
<dbReference type="SMART" id="SM00382">
    <property type="entry name" value="AAA"/>
    <property type="match status" value="1"/>
</dbReference>
<proteinExistence type="inferred from homology"/>
<comment type="similarity">
    <text evidence="1">Belongs to the ABC transporter superfamily.</text>
</comment>
<dbReference type="InterPro" id="IPR003439">
    <property type="entry name" value="ABC_transporter-like_ATP-bd"/>
</dbReference>
<evidence type="ECO:0000313" key="7">
    <source>
        <dbReference type="Proteomes" id="UP000772181"/>
    </source>
</evidence>
<evidence type="ECO:0000256" key="3">
    <source>
        <dbReference type="ARBA" id="ARBA00022741"/>
    </source>
</evidence>
<dbReference type="Proteomes" id="UP000772181">
    <property type="component" value="Unassembled WGS sequence"/>
</dbReference>
<comment type="caution">
    <text evidence="6">The sequence shown here is derived from an EMBL/GenBank/DDBJ whole genome shotgun (WGS) entry which is preliminary data.</text>
</comment>
<protein>
    <submittedName>
        <fullName evidence="6">ATP-binding cassette domain-containing protein</fullName>
    </submittedName>
</protein>
<name>A0A933GMF4_UNCTE</name>
<dbReference type="Gene3D" id="3.40.50.300">
    <property type="entry name" value="P-loop containing nucleotide triphosphate hydrolases"/>
    <property type="match status" value="1"/>
</dbReference>
<dbReference type="Pfam" id="PF00005">
    <property type="entry name" value="ABC_tran"/>
    <property type="match status" value="1"/>
</dbReference>
<dbReference type="PROSITE" id="PS50893">
    <property type="entry name" value="ABC_TRANSPORTER_2"/>
    <property type="match status" value="1"/>
</dbReference>
<dbReference type="SUPFAM" id="SSF52540">
    <property type="entry name" value="P-loop containing nucleoside triphosphate hydrolases"/>
    <property type="match status" value="1"/>
</dbReference>
<dbReference type="GO" id="GO:0005524">
    <property type="term" value="F:ATP binding"/>
    <property type="evidence" value="ECO:0007669"/>
    <property type="project" value="UniProtKB-KW"/>
</dbReference>
<sequence>MIQVKQLTKRFGQTVAVKNVSFSVEKGQILGFLGPNGAGKTTTMRILTCYIPADEGSASIAGLDVFENSLEVREKIGYLPENAPLYPDMGVIDYLNFIAEMREITGLERKKRLREMIDICGLEKALSKQIGQLSKGYRQRVGLAQTLIHHPDVLILDEPTTGLDPNQIMEIRQLIKEVGKEKTVILCSHILPEVEVTCQRVIIINEGEIVASGTPEELTNKALGGQTIFIKIKGPKGEIDSKLNNLPGLVSFRKSSEEGHNFYRYEIKGDGHREHCEDLFRMAVDNNWILSELRMEGASLEDVFRQLTAKEK</sequence>
<organism evidence="6 7">
    <name type="scientific">Tectimicrobiota bacterium</name>
    <dbReference type="NCBI Taxonomy" id="2528274"/>
    <lineage>
        <taxon>Bacteria</taxon>
        <taxon>Pseudomonadati</taxon>
        <taxon>Nitrospinota/Tectimicrobiota group</taxon>
        <taxon>Candidatus Tectimicrobiota</taxon>
    </lineage>
</organism>
<keyword evidence="4 6" id="KW-0067">ATP-binding</keyword>